<dbReference type="Proteomes" id="UP000245880">
    <property type="component" value="Unassembled WGS sequence"/>
</dbReference>
<gene>
    <name evidence="2" type="ORF">CLV98_1361</name>
</gene>
<keyword evidence="3" id="KW-1185">Reference proteome</keyword>
<keyword evidence="1" id="KW-0175">Coiled coil</keyword>
<accession>A0A316A1V4</accession>
<dbReference type="EMBL" id="QGDT01000036">
    <property type="protein sequence ID" value="PWJ51831.1"/>
    <property type="molecule type" value="Genomic_DNA"/>
</dbReference>
<evidence type="ECO:0000313" key="3">
    <source>
        <dbReference type="Proteomes" id="UP000245880"/>
    </source>
</evidence>
<organism evidence="2 3">
    <name type="scientific">Dyadobacter jejuensis</name>
    <dbReference type="NCBI Taxonomy" id="1082580"/>
    <lineage>
        <taxon>Bacteria</taxon>
        <taxon>Pseudomonadati</taxon>
        <taxon>Bacteroidota</taxon>
        <taxon>Cytophagia</taxon>
        <taxon>Cytophagales</taxon>
        <taxon>Spirosomataceae</taxon>
        <taxon>Dyadobacter</taxon>
    </lineage>
</organism>
<dbReference type="AlphaFoldDB" id="A0A316A1V4"/>
<proteinExistence type="predicted"/>
<sequence>RLRREQAELSNLLHKVPAEQECPELTSRILDLHQQIEQIWTQKKFLERNEPLPVVASAPKLQTNNLGALQSKAELTVKIQKLREKRSKLKIKLDNPKAGIASKSKWEIELAQVEAAIEESTQARALL</sequence>
<protein>
    <submittedName>
        <fullName evidence="2">Uncharacterized protein</fullName>
    </submittedName>
</protein>
<evidence type="ECO:0000313" key="2">
    <source>
        <dbReference type="EMBL" id="PWJ51831.1"/>
    </source>
</evidence>
<name>A0A316A1V4_9BACT</name>
<reference evidence="2 3" key="1">
    <citation type="submission" date="2018-03" db="EMBL/GenBank/DDBJ databases">
        <title>Genomic Encyclopedia of Archaeal and Bacterial Type Strains, Phase II (KMG-II): from individual species to whole genera.</title>
        <authorList>
            <person name="Goeker M."/>
        </authorList>
    </citation>
    <scope>NUCLEOTIDE SEQUENCE [LARGE SCALE GENOMIC DNA]</scope>
    <source>
        <strain evidence="2 3">DSM 100346</strain>
    </source>
</reference>
<feature type="non-terminal residue" evidence="2">
    <location>
        <position position="1"/>
    </location>
</feature>
<comment type="caution">
    <text evidence="2">The sequence shown here is derived from an EMBL/GenBank/DDBJ whole genome shotgun (WGS) entry which is preliminary data.</text>
</comment>
<feature type="coiled-coil region" evidence="1">
    <location>
        <begin position="72"/>
        <end position="123"/>
    </location>
</feature>
<evidence type="ECO:0000256" key="1">
    <source>
        <dbReference type="SAM" id="Coils"/>
    </source>
</evidence>